<keyword evidence="1" id="KW-1133">Transmembrane helix</keyword>
<evidence type="ECO:0000313" key="3">
    <source>
        <dbReference type="Proteomes" id="UP000740329"/>
    </source>
</evidence>
<sequence>MGYIFRKQLKDKNLSNIINLTLILLVFFIGVSTGKMETNAISTVITSLEFCILTMFVTLIIATVIMNKMKTRKLFKN</sequence>
<evidence type="ECO:0000256" key="1">
    <source>
        <dbReference type="SAM" id="Phobius"/>
    </source>
</evidence>
<protein>
    <submittedName>
        <fullName evidence="2">Uncharacterized membrane protein YbjE (DUF340 family)</fullName>
    </submittedName>
</protein>
<feature type="transmembrane region" description="Helical" evidence="1">
    <location>
        <begin position="40"/>
        <end position="66"/>
    </location>
</feature>
<keyword evidence="1" id="KW-0812">Transmembrane</keyword>
<organism evidence="2 3">
    <name type="scientific">Methanococcus voltae</name>
    <dbReference type="NCBI Taxonomy" id="2188"/>
    <lineage>
        <taxon>Archaea</taxon>
        <taxon>Methanobacteriati</taxon>
        <taxon>Methanobacteriota</taxon>
        <taxon>Methanomada group</taxon>
        <taxon>Methanococci</taxon>
        <taxon>Methanococcales</taxon>
        <taxon>Methanococcaceae</taxon>
        <taxon>Methanococcus</taxon>
    </lineage>
</organism>
<feature type="transmembrane region" description="Helical" evidence="1">
    <location>
        <begin position="14"/>
        <end position="34"/>
    </location>
</feature>
<dbReference type="EMBL" id="JAGGMV010000002">
    <property type="protein sequence ID" value="MBP2201555.1"/>
    <property type="molecule type" value="Genomic_DNA"/>
</dbReference>
<proteinExistence type="predicted"/>
<name>A0A8J7S4V9_METVO</name>
<evidence type="ECO:0000313" key="2">
    <source>
        <dbReference type="EMBL" id="MBP2201555.1"/>
    </source>
</evidence>
<gene>
    <name evidence="2" type="ORF">J3E07_000967</name>
</gene>
<accession>A0A8J7S4V9</accession>
<reference evidence="2" key="1">
    <citation type="submission" date="2021-03" db="EMBL/GenBank/DDBJ databases">
        <title>Genomic Encyclopedia of Type Strains, Phase IV (KMG-V): Genome sequencing to study the core and pangenomes of soil and plant-associated prokaryotes.</title>
        <authorList>
            <person name="Whitman W."/>
        </authorList>
    </citation>
    <scope>NUCLEOTIDE SEQUENCE</scope>
    <source>
        <strain evidence="2">C4</strain>
    </source>
</reference>
<comment type="caution">
    <text evidence="2">The sequence shown here is derived from an EMBL/GenBank/DDBJ whole genome shotgun (WGS) entry which is preliminary data.</text>
</comment>
<dbReference type="Proteomes" id="UP000740329">
    <property type="component" value="Unassembled WGS sequence"/>
</dbReference>
<keyword evidence="1" id="KW-0472">Membrane</keyword>
<dbReference type="AlphaFoldDB" id="A0A8J7S4V9"/>